<dbReference type="PANTHER" id="PTHR21974">
    <property type="entry name" value="RE15880P"/>
    <property type="match status" value="1"/>
</dbReference>
<dbReference type="PANTHER" id="PTHR21974:SF2">
    <property type="entry name" value="RE15880P"/>
    <property type="match status" value="1"/>
</dbReference>
<dbReference type="STRING" id="1754190.A0A1Y2ARW0"/>
<feature type="region of interest" description="Disordered" evidence="2">
    <location>
        <begin position="891"/>
        <end position="953"/>
    </location>
</feature>
<reference evidence="3" key="1">
    <citation type="submission" date="2016-08" db="EMBL/GenBank/DDBJ databases">
        <title>A Parts List for Fungal Cellulosomes Revealed by Comparative Genomics.</title>
        <authorList>
            <consortium name="DOE Joint Genome Institute"/>
            <person name="Haitjema C.H."/>
            <person name="Gilmore S.P."/>
            <person name="Henske J.K."/>
            <person name="Solomon K.V."/>
            <person name="De Groot R."/>
            <person name="Kuo A."/>
            <person name="Mondo S.J."/>
            <person name="Salamov A.A."/>
            <person name="Labutti K."/>
            <person name="Zhao Z."/>
            <person name="Chiniquy J."/>
            <person name="Barry K."/>
            <person name="Brewer H.M."/>
            <person name="Purvine S.O."/>
            <person name="Wright A.T."/>
            <person name="Boxma B."/>
            <person name="Van Alen T."/>
            <person name="Hackstein J.H."/>
            <person name="Baker S.E."/>
            <person name="Grigoriev I.V."/>
            <person name="O'Malley M.A."/>
        </authorList>
    </citation>
    <scope>NUCLEOTIDE SEQUENCE [LARGE SCALE GENOMIC DNA]</scope>
    <source>
        <strain evidence="3">G1</strain>
    </source>
</reference>
<feature type="region of interest" description="Disordered" evidence="2">
    <location>
        <begin position="532"/>
        <end position="594"/>
    </location>
</feature>
<feature type="compositionally biased region" description="Polar residues" evidence="2">
    <location>
        <begin position="780"/>
        <end position="790"/>
    </location>
</feature>
<protein>
    <submittedName>
        <fullName evidence="3">Uncharacterized protein</fullName>
    </submittedName>
</protein>
<organism evidence="3 4">
    <name type="scientific">Neocallimastix californiae</name>
    <dbReference type="NCBI Taxonomy" id="1754190"/>
    <lineage>
        <taxon>Eukaryota</taxon>
        <taxon>Fungi</taxon>
        <taxon>Fungi incertae sedis</taxon>
        <taxon>Chytridiomycota</taxon>
        <taxon>Chytridiomycota incertae sedis</taxon>
        <taxon>Neocallimastigomycetes</taxon>
        <taxon>Neocallimastigales</taxon>
        <taxon>Neocallimastigaceae</taxon>
        <taxon>Neocallimastix</taxon>
    </lineage>
</organism>
<feature type="compositionally biased region" description="Low complexity" evidence="2">
    <location>
        <begin position="553"/>
        <end position="563"/>
    </location>
</feature>
<feature type="compositionally biased region" description="Polar residues" evidence="2">
    <location>
        <begin position="797"/>
        <end position="806"/>
    </location>
</feature>
<keyword evidence="1" id="KW-0175">Coiled coil</keyword>
<gene>
    <name evidence="3" type="ORF">LY90DRAFT_674922</name>
</gene>
<comment type="caution">
    <text evidence="3">The sequence shown here is derived from an EMBL/GenBank/DDBJ whole genome shotgun (WGS) entry which is preliminary data.</text>
</comment>
<name>A0A1Y2ARW0_9FUNG</name>
<dbReference type="OrthoDB" id="2142920at2759"/>
<dbReference type="AlphaFoldDB" id="A0A1Y2ARW0"/>
<proteinExistence type="predicted"/>
<keyword evidence="4" id="KW-1185">Reference proteome</keyword>
<dbReference type="Proteomes" id="UP000193920">
    <property type="component" value="Unassembled WGS sequence"/>
</dbReference>
<dbReference type="EMBL" id="MCOG01000213">
    <property type="protein sequence ID" value="ORY25319.1"/>
    <property type="molecule type" value="Genomic_DNA"/>
</dbReference>
<feature type="region of interest" description="Disordered" evidence="2">
    <location>
        <begin position="780"/>
        <end position="811"/>
    </location>
</feature>
<accession>A0A1Y2ARW0</accession>
<sequence length="953" mass="107560">MLASKIPSSASAFMNPALAAQFDYNSNLTEFHYILEDYVYLQDKLDRLEFASLQLEKQERLTEQVKEKLDNTYDRLSQITNKKKKEAAKLEQLKHLSIRSFFSKIKGTRSSELIKAEKVYQNTCKQYEQAKKAFDVNKSLWDESKKELLECQTNNKNYNRYKNELEELLQEVFDGPTPNFPQEDALEQQVMKLFLNFTQLSQVIHQCELAKDNLRNAHMYLVNFFKGSQSVRDYASVWDLSSTSVIKIIKENEKHDELTILSDAKDYVKQANEKIQHARVLLTNKTNLTSNKIERLEELFESIVDSQEFKNRDTGIKRIDSNLEKELGETRIWLGEEIQSLTHAYTKQEKELAIFKTKLFEERQNILNLWVINLDDSIKKRMIENSTARGRKRTKSKILKSLSQEDENDSNWFDNSGITCAADLAIRNNTISRNASVKSSATLFNKEIDSMKVGSCPVSNGFYTLNNINQYIGSTPSLDYYHDPTFNSLPRWPMNHQNNSLYTIPDNLNSSGMDYSTPSFKAQSEIIKNDMKFSDSHSQGGNSVSHSNRKSSDSQSSSSNSNKRNIKHSTASKKSFPTRSGTRNSHSSNHFGHATTSAININGTRNPSLDYALNNSFASLSSTPNSYGMISGYNQNVIPRIHPNGSNYMYHRYSLDQYSLQAAYHPQYYSYSASANDISANPTSMFNPYTVSSNSFISNPINTSIAATNMSVPTMSPLSAMSTTPSKNVVNHNTNTKISSSASPTNETTIQRSRSAIVSHVMDKPLNRGVVNETINLHLPSSPSKSTHTSNGGGTIPNLSQLQQSPMFPFPQRSRSVSVANYKPKEERKVTSPFSFHRKKHSNTLSNILNSIDNDSLKNKVNKEEKKSLSKIPTISLEDITGSTSIILSKEDDESIEVINEIEEEEEEEENDNDNDDSSSSTSSSESDSSSSSSSSNSDDNDSDFNVLNHNKL</sequence>
<feature type="compositionally biased region" description="Acidic residues" evidence="2">
    <location>
        <begin position="891"/>
        <end position="917"/>
    </location>
</feature>
<feature type="compositionally biased region" description="Polar residues" evidence="2">
    <location>
        <begin position="572"/>
        <end position="594"/>
    </location>
</feature>
<evidence type="ECO:0000313" key="3">
    <source>
        <dbReference type="EMBL" id="ORY25319.1"/>
    </source>
</evidence>
<evidence type="ECO:0000256" key="2">
    <source>
        <dbReference type="SAM" id="MobiDB-lite"/>
    </source>
</evidence>
<evidence type="ECO:0000313" key="4">
    <source>
        <dbReference type="Proteomes" id="UP000193920"/>
    </source>
</evidence>
<feature type="compositionally biased region" description="Low complexity" evidence="2">
    <location>
        <begin position="918"/>
        <end position="938"/>
    </location>
</feature>
<dbReference type="GO" id="GO:0005929">
    <property type="term" value="C:cilium"/>
    <property type="evidence" value="ECO:0007669"/>
    <property type="project" value="TreeGrafter"/>
</dbReference>
<evidence type="ECO:0000256" key="1">
    <source>
        <dbReference type="SAM" id="Coils"/>
    </source>
</evidence>
<feature type="coiled-coil region" evidence="1">
    <location>
        <begin position="41"/>
        <end position="96"/>
    </location>
</feature>